<sequence>MTFAYIICMAILGIFCFLAGCCSDVISPAFFIVVLYCHHCRRRRLRSRLYRTKTLFPSFEPVGGGSHCLGRPGRPFSVRGFCCGTPRGPVP</sequence>
<organism evidence="1 2">
    <name type="scientific">Aspergillus brunneoviolaceus CBS 621.78</name>
    <dbReference type="NCBI Taxonomy" id="1450534"/>
    <lineage>
        <taxon>Eukaryota</taxon>
        <taxon>Fungi</taxon>
        <taxon>Dikarya</taxon>
        <taxon>Ascomycota</taxon>
        <taxon>Pezizomycotina</taxon>
        <taxon>Eurotiomycetes</taxon>
        <taxon>Eurotiomycetidae</taxon>
        <taxon>Eurotiales</taxon>
        <taxon>Aspergillaceae</taxon>
        <taxon>Aspergillus</taxon>
        <taxon>Aspergillus subgen. Circumdati</taxon>
    </lineage>
</organism>
<accession>A0ACD1G5B2</accession>
<gene>
    <name evidence="1" type="ORF">BO95DRAFT_172851</name>
</gene>
<proteinExistence type="predicted"/>
<dbReference type="Proteomes" id="UP000249057">
    <property type="component" value="Unassembled WGS sequence"/>
</dbReference>
<evidence type="ECO:0000313" key="2">
    <source>
        <dbReference type="Proteomes" id="UP000249057"/>
    </source>
</evidence>
<name>A0ACD1G5B2_9EURO</name>
<reference evidence="1" key="1">
    <citation type="submission" date="2018-02" db="EMBL/GenBank/DDBJ databases">
        <title>The genomes of Aspergillus section Nigri reveals drivers in fungal speciation.</title>
        <authorList>
            <consortium name="DOE Joint Genome Institute"/>
            <person name="Vesth T.C."/>
            <person name="Nybo J."/>
            <person name="Theobald S."/>
            <person name="Brandl J."/>
            <person name="Frisvad J.C."/>
            <person name="Nielsen K.F."/>
            <person name="Lyhne E.K."/>
            <person name="Kogle M.E."/>
            <person name="Kuo A."/>
            <person name="Riley R."/>
            <person name="Clum A."/>
            <person name="Nolan M."/>
            <person name="Lipzen A."/>
            <person name="Salamov A."/>
            <person name="Henrissat B."/>
            <person name="Wiebenga A."/>
            <person name="De vries R.P."/>
            <person name="Grigoriev I.V."/>
            <person name="Mortensen U.H."/>
            <person name="Andersen M.R."/>
            <person name="Baker S.E."/>
        </authorList>
    </citation>
    <scope>NUCLEOTIDE SEQUENCE</scope>
    <source>
        <strain evidence="1">CBS 621.78</strain>
    </source>
</reference>
<keyword evidence="2" id="KW-1185">Reference proteome</keyword>
<dbReference type="EMBL" id="KZ825353">
    <property type="protein sequence ID" value="RAH44456.1"/>
    <property type="molecule type" value="Genomic_DNA"/>
</dbReference>
<evidence type="ECO:0000313" key="1">
    <source>
        <dbReference type="EMBL" id="RAH44456.1"/>
    </source>
</evidence>
<protein>
    <submittedName>
        <fullName evidence="1">Uncharacterized protein</fullName>
    </submittedName>
</protein>